<dbReference type="AlphaFoldDB" id="A0A1E3B794"/>
<dbReference type="CDD" id="cd04301">
    <property type="entry name" value="NAT_SF"/>
    <property type="match status" value="1"/>
</dbReference>
<dbReference type="OrthoDB" id="41532at2759"/>
<dbReference type="Gene3D" id="3.40.630.30">
    <property type="match status" value="1"/>
</dbReference>
<keyword evidence="3" id="KW-1185">Reference proteome</keyword>
<dbReference type="EMBL" id="JXNT01000011">
    <property type="protein sequence ID" value="ODM16661.1"/>
    <property type="molecule type" value="Genomic_DNA"/>
</dbReference>
<dbReference type="VEuPathDB" id="FungiDB:SI65_08168"/>
<gene>
    <name evidence="2" type="ORF">SI65_08168</name>
</gene>
<evidence type="ECO:0000313" key="2">
    <source>
        <dbReference type="EMBL" id="ODM16661.1"/>
    </source>
</evidence>
<dbReference type="Pfam" id="PF13508">
    <property type="entry name" value="Acetyltransf_7"/>
    <property type="match status" value="1"/>
</dbReference>
<dbReference type="InterPro" id="IPR016181">
    <property type="entry name" value="Acyl_CoA_acyltransferase"/>
</dbReference>
<feature type="domain" description="N-acetyltransferase" evidence="1">
    <location>
        <begin position="33"/>
        <end position="227"/>
    </location>
</feature>
<dbReference type="SUPFAM" id="SSF55729">
    <property type="entry name" value="Acyl-CoA N-acyltransferases (Nat)"/>
    <property type="match status" value="1"/>
</dbReference>
<evidence type="ECO:0000259" key="1">
    <source>
        <dbReference type="PROSITE" id="PS51186"/>
    </source>
</evidence>
<proteinExistence type="predicted"/>
<name>A0A1E3B794_ASPCR</name>
<sequence>MASDYQYTYFRVSKTEHLHTSAQRYKELRLRALKLSPSSFASTYEIESTFPDEYWMSRVTGDGRETFICAATPSSESNASDPSSLEWVAQVTLLGPRSREQFTLPAVSRQPVPGTDEQEERWQMLGLYTLTSHRGKGIATKLCQEALDYIRSYRSEPKNVRFRLMVKPGTQAPLGFYEQLGFTEVANSTLAEAIIANGDGSFLPEDYPEQEKYMVRNSHVMMQLFTRDDK</sequence>
<comment type="caution">
    <text evidence="2">The sequence shown here is derived from an EMBL/GenBank/DDBJ whole genome shotgun (WGS) entry which is preliminary data.</text>
</comment>
<reference evidence="2 3" key="1">
    <citation type="journal article" date="2016" name="BMC Genomics">
        <title>Comparative genomic and transcriptomic analyses of the Fuzhuan brick tea-fermentation fungus Aspergillus cristatus.</title>
        <authorList>
            <person name="Ge Y."/>
            <person name="Wang Y."/>
            <person name="Liu Y."/>
            <person name="Tan Y."/>
            <person name="Ren X."/>
            <person name="Zhang X."/>
            <person name="Hyde K.D."/>
            <person name="Liu Y."/>
            <person name="Liu Z."/>
        </authorList>
    </citation>
    <scope>NUCLEOTIDE SEQUENCE [LARGE SCALE GENOMIC DNA]</scope>
    <source>
        <strain evidence="2 3">GZAAS20.1005</strain>
    </source>
</reference>
<dbReference type="InterPro" id="IPR000182">
    <property type="entry name" value="GNAT_dom"/>
</dbReference>
<evidence type="ECO:0000313" key="3">
    <source>
        <dbReference type="Proteomes" id="UP000094569"/>
    </source>
</evidence>
<accession>A0A1E3B794</accession>
<dbReference type="PROSITE" id="PS51186">
    <property type="entry name" value="GNAT"/>
    <property type="match status" value="1"/>
</dbReference>
<protein>
    <recommendedName>
        <fullName evidence="1">N-acetyltransferase domain-containing protein</fullName>
    </recommendedName>
</protein>
<organism evidence="2 3">
    <name type="scientific">Aspergillus cristatus</name>
    <name type="common">Chinese Fuzhuan brick tea-fermentation fungus</name>
    <name type="synonym">Eurotium cristatum</name>
    <dbReference type="NCBI Taxonomy" id="573508"/>
    <lineage>
        <taxon>Eukaryota</taxon>
        <taxon>Fungi</taxon>
        <taxon>Dikarya</taxon>
        <taxon>Ascomycota</taxon>
        <taxon>Pezizomycotina</taxon>
        <taxon>Eurotiomycetes</taxon>
        <taxon>Eurotiomycetidae</taxon>
        <taxon>Eurotiales</taxon>
        <taxon>Aspergillaceae</taxon>
        <taxon>Aspergillus</taxon>
        <taxon>Aspergillus subgen. Aspergillus</taxon>
    </lineage>
</organism>
<dbReference type="GO" id="GO:0016747">
    <property type="term" value="F:acyltransferase activity, transferring groups other than amino-acyl groups"/>
    <property type="evidence" value="ECO:0007669"/>
    <property type="project" value="InterPro"/>
</dbReference>
<dbReference type="Proteomes" id="UP000094569">
    <property type="component" value="Unassembled WGS sequence"/>
</dbReference>